<evidence type="ECO:0000313" key="2">
    <source>
        <dbReference type="EMBL" id="KAF9758273.1"/>
    </source>
</evidence>
<keyword evidence="1" id="KW-0732">Signal</keyword>
<organism evidence="2 3">
    <name type="scientific">Nosema granulosis</name>
    <dbReference type="NCBI Taxonomy" id="83296"/>
    <lineage>
        <taxon>Eukaryota</taxon>
        <taxon>Fungi</taxon>
        <taxon>Fungi incertae sedis</taxon>
        <taxon>Microsporidia</taxon>
        <taxon>Nosematidae</taxon>
        <taxon>Nosema</taxon>
    </lineage>
</organism>
<evidence type="ECO:0000256" key="1">
    <source>
        <dbReference type="SAM" id="SignalP"/>
    </source>
</evidence>
<reference evidence="2 3" key="1">
    <citation type="journal article" date="2020" name="Genome Biol. Evol.">
        <title>Comparative genomics of strictly vertically transmitted, feminizing microsporidia endosymbionts of amphipod crustaceans.</title>
        <authorList>
            <person name="Cormier A."/>
            <person name="Chebbi M.A."/>
            <person name="Giraud I."/>
            <person name="Wattier R."/>
            <person name="Teixeira M."/>
            <person name="Gilbert C."/>
            <person name="Rigaud T."/>
            <person name="Cordaux R."/>
        </authorList>
    </citation>
    <scope>NUCLEOTIDE SEQUENCE [LARGE SCALE GENOMIC DNA]</scope>
    <source>
        <strain evidence="2 3">Ou3-Ou53</strain>
    </source>
</reference>
<accession>A0A9P6KXX6</accession>
<protein>
    <submittedName>
        <fullName evidence="2">Spore wall protein 26</fullName>
    </submittedName>
</protein>
<gene>
    <name evidence="2" type="primary">SWP26</name>
    <name evidence="2" type="ORF">NGRA_3176</name>
</gene>
<keyword evidence="3" id="KW-1185">Reference proteome</keyword>
<dbReference type="AlphaFoldDB" id="A0A9P6KXX6"/>
<dbReference type="OrthoDB" id="2199738at2759"/>
<feature type="signal peptide" evidence="1">
    <location>
        <begin position="1"/>
        <end position="19"/>
    </location>
</feature>
<comment type="caution">
    <text evidence="2">The sequence shown here is derived from an EMBL/GenBank/DDBJ whole genome shotgun (WGS) entry which is preliminary data.</text>
</comment>
<feature type="chain" id="PRO_5040203419" evidence="1">
    <location>
        <begin position="20"/>
        <end position="221"/>
    </location>
</feature>
<name>A0A9P6KXX6_9MICR</name>
<dbReference type="Proteomes" id="UP000740883">
    <property type="component" value="Unassembled WGS sequence"/>
</dbReference>
<sequence length="221" mass="25604">MRLILSIVSLTLVLTTRTADKIFDPEARLTSSGPFPVEENIYSGISANPISGLVGTTYLSVKNLLSHYFSYYFENVPDFKRWYESVYYEMEQDKKSKILNELNLNLKTIDDLKDFWLETEGSYLEGNLLNLKNLLITLERGINSMNPIYNDENNNEIKTNLSNEPINKRFLNEVKLIYGFLESGLDNYLSRKFTDVHEMFLDASIEKKKLELLFNDLSIVP</sequence>
<proteinExistence type="predicted"/>
<evidence type="ECO:0000313" key="3">
    <source>
        <dbReference type="Proteomes" id="UP000740883"/>
    </source>
</evidence>
<dbReference type="EMBL" id="SBJO01000641">
    <property type="protein sequence ID" value="KAF9758273.1"/>
    <property type="molecule type" value="Genomic_DNA"/>
</dbReference>